<feature type="region of interest" description="Disordered" evidence="1">
    <location>
        <begin position="214"/>
        <end position="233"/>
    </location>
</feature>
<sequence length="678" mass="76057">MESESQPKLVPQALSTLTANDSSHNSGGIHPRSSAFSGGDETLSRDSTAKTATTITVPAADATGSHGNIETGHNQELVESTLFLLQETIWNTLVQMRNRESIYDCYSAAKSRYQNQYTCLVHIDYIFKILMNYPAEVLSAMYIPVILRFFKWCLSLQQLPRDLRGTRFIITTKKGIAFLMANWNEYCYNTATLYQAFKALKLLQNLEMALFPQKPDMYTDQPDDEAEDPNWSPLDESQLESLIVSINKNSATSTAPPFSTNDYSNQQNSDIPDYFPLDYSNQQPSATGPSSAPMPPISSTQQQAPQFYGVHQSPLSHTYSEFHEPFTTQPAILNHDITQQQNLDNLFGQTIPEIFQRLNALGNANDDLRRQNNVLSESLRNIKYQLLLLKNNMDNVFPKTPSPTSSKMESSQFQPNLPESIILAQPDPMDTSNIGGNDDTKINLDVGSRASTGYDNLLPYHSSTNAFQFGTELKIAERLTKDEAATVFSSGGRSGTSPMPPMATIVGSSTASNISEGRYPTLRKPKVKVREFTGATLTKGESYQPPLTPEGKSYLVDEDGKLAIVMANDQDSIFGMYNEYYQSLRPQIDSFVNDFGKRNLVHFKKKRTFQKKKAFVQWVERISHSMDIPPEDVLDLIDEVRQKENRSVVWSCNNLGSMKDAFVKHKPEFREAALSDTD</sequence>
<evidence type="ECO:0000259" key="2">
    <source>
        <dbReference type="Pfam" id="PF12550"/>
    </source>
</evidence>
<dbReference type="OrthoDB" id="4064898at2759"/>
<reference evidence="4" key="1">
    <citation type="submission" date="2016-03" db="EMBL/GenBank/DDBJ databases">
        <authorList>
            <person name="Devillers Hugo."/>
        </authorList>
    </citation>
    <scope>NUCLEOTIDE SEQUENCE [LARGE SCALE GENOMIC DNA]</scope>
</reference>
<keyword evidence="4" id="KW-1185">Reference proteome</keyword>
<dbReference type="Pfam" id="PF12550">
    <property type="entry name" value="GCR1_C"/>
    <property type="match status" value="1"/>
</dbReference>
<feature type="compositionally biased region" description="Polar residues" evidence="1">
    <location>
        <begin position="251"/>
        <end position="270"/>
    </location>
</feature>
<accession>A0A1G4J7U9</accession>
<feature type="compositionally biased region" description="Polar residues" evidence="1">
    <location>
        <begin position="279"/>
        <end position="290"/>
    </location>
</feature>
<feature type="region of interest" description="Disordered" evidence="1">
    <location>
        <begin position="251"/>
        <end position="305"/>
    </location>
</feature>
<feature type="region of interest" description="Disordered" evidence="1">
    <location>
        <begin position="18"/>
        <end position="50"/>
    </location>
</feature>
<name>A0A1G4J7U9_9SACH</name>
<proteinExistence type="predicted"/>
<protein>
    <submittedName>
        <fullName evidence="3">LANO_0C06216g1_1</fullName>
    </submittedName>
</protein>
<organism evidence="3 4">
    <name type="scientific">Lachancea nothofagi CBS 11611</name>
    <dbReference type="NCBI Taxonomy" id="1266666"/>
    <lineage>
        <taxon>Eukaryota</taxon>
        <taxon>Fungi</taxon>
        <taxon>Dikarya</taxon>
        <taxon>Ascomycota</taxon>
        <taxon>Saccharomycotina</taxon>
        <taxon>Saccharomycetes</taxon>
        <taxon>Saccharomycetales</taxon>
        <taxon>Saccharomycetaceae</taxon>
        <taxon>Lachancea</taxon>
    </lineage>
</organism>
<dbReference type="AlphaFoldDB" id="A0A1G4J7U9"/>
<evidence type="ECO:0000313" key="4">
    <source>
        <dbReference type="Proteomes" id="UP000189911"/>
    </source>
</evidence>
<evidence type="ECO:0000256" key="1">
    <source>
        <dbReference type="SAM" id="MobiDB-lite"/>
    </source>
</evidence>
<feature type="domain" description="Transcription activator GCR1-like" evidence="2">
    <location>
        <begin position="565"/>
        <end position="641"/>
    </location>
</feature>
<dbReference type="Proteomes" id="UP000189911">
    <property type="component" value="Chromosome C"/>
</dbReference>
<gene>
    <name evidence="3" type="ORF">LANO_0C06216G</name>
</gene>
<dbReference type="InterPro" id="IPR022210">
    <property type="entry name" value="TF_GCR1-like"/>
</dbReference>
<dbReference type="EMBL" id="LT598446">
    <property type="protein sequence ID" value="SCU85974.1"/>
    <property type="molecule type" value="Genomic_DNA"/>
</dbReference>
<evidence type="ECO:0000313" key="3">
    <source>
        <dbReference type="EMBL" id="SCU85974.1"/>
    </source>
</evidence>